<organism evidence="1 2">
    <name type="scientific">Crotalaria pallida</name>
    <name type="common">Smooth rattlebox</name>
    <name type="synonym">Crotalaria striata</name>
    <dbReference type="NCBI Taxonomy" id="3830"/>
    <lineage>
        <taxon>Eukaryota</taxon>
        <taxon>Viridiplantae</taxon>
        <taxon>Streptophyta</taxon>
        <taxon>Embryophyta</taxon>
        <taxon>Tracheophyta</taxon>
        <taxon>Spermatophyta</taxon>
        <taxon>Magnoliopsida</taxon>
        <taxon>eudicotyledons</taxon>
        <taxon>Gunneridae</taxon>
        <taxon>Pentapetalae</taxon>
        <taxon>rosids</taxon>
        <taxon>fabids</taxon>
        <taxon>Fabales</taxon>
        <taxon>Fabaceae</taxon>
        <taxon>Papilionoideae</taxon>
        <taxon>50 kb inversion clade</taxon>
        <taxon>genistoids sensu lato</taxon>
        <taxon>core genistoids</taxon>
        <taxon>Crotalarieae</taxon>
        <taxon>Crotalaria</taxon>
    </lineage>
</organism>
<comment type="caution">
    <text evidence="1">The sequence shown here is derived from an EMBL/GenBank/DDBJ whole genome shotgun (WGS) entry which is preliminary data.</text>
</comment>
<name>A0AAN9J0E8_CROPI</name>
<accession>A0AAN9J0E8</accession>
<gene>
    <name evidence="1" type="ORF">RIF29_03866</name>
</gene>
<reference evidence="1 2" key="1">
    <citation type="submission" date="2024-01" db="EMBL/GenBank/DDBJ databases">
        <title>The genomes of 5 underutilized Papilionoideae crops provide insights into root nodulation and disease resistanc.</title>
        <authorList>
            <person name="Yuan L."/>
        </authorList>
    </citation>
    <scope>NUCLEOTIDE SEQUENCE [LARGE SCALE GENOMIC DNA]</scope>
    <source>
        <strain evidence="1">ZHUSHIDOU_FW_LH</strain>
        <tissue evidence="1">Leaf</tissue>
    </source>
</reference>
<dbReference type="AlphaFoldDB" id="A0AAN9J0E8"/>
<evidence type="ECO:0000313" key="1">
    <source>
        <dbReference type="EMBL" id="KAK7289870.1"/>
    </source>
</evidence>
<dbReference type="Proteomes" id="UP001372338">
    <property type="component" value="Unassembled WGS sequence"/>
</dbReference>
<dbReference type="EMBL" id="JAYWIO010000001">
    <property type="protein sequence ID" value="KAK7289870.1"/>
    <property type="molecule type" value="Genomic_DNA"/>
</dbReference>
<proteinExistence type="predicted"/>
<keyword evidence="2" id="KW-1185">Reference proteome</keyword>
<sequence length="239" mass="26228">MLHLPRVLFGEGDWNRSELNRFGLLCYSKSTLWVPVVVDNHGCNGNEDINFRKYELRASRPDMKVEVKGSTQLIDRGKVDAKDVPLEIGISPDRLTANINEAHMAPDVRHKIANWLKAHVYASAFQKGSKVKFKPASASTDEGGDAHGSENLPISDSGLLDPVAVKTVPPRRKTVSNIKILMDNKMICPSEGVTGEKGMLVTKIRVGQPDQNPGSLNEAFIPNASEMVILSSKSYFTSS</sequence>
<protein>
    <submittedName>
        <fullName evidence="1">Uncharacterized protein</fullName>
    </submittedName>
</protein>
<evidence type="ECO:0000313" key="2">
    <source>
        <dbReference type="Proteomes" id="UP001372338"/>
    </source>
</evidence>